<dbReference type="InterPro" id="IPR036737">
    <property type="entry name" value="OmpA-like_sf"/>
</dbReference>
<keyword evidence="8" id="KW-1185">Reference proteome</keyword>
<evidence type="ECO:0000313" key="8">
    <source>
        <dbReference type="Proteomes" id="UP000831290"/>
    </source>
</evidence>
<evidence type="ECO:0000256" key="2">
    <source>
        <dbReference type="ARBA" id="ARBA00023136"/>
    </source>
</evidence>
<accession>A0A9E7D149</accession>
<evidence type="ECO:0000256" key="4">
    <source>
        <dbReference type="PROSITE-ProRule" id="PRU00473"/>
    </source>
</evidence>
<sequence length="561" mass="64950">MHKRLLFLTLLKATLFANTVFCQNSLVKKGNEQYDKFEYINAQKTYLKAVKKGYQSADLYEKLANCYYFNSQFKDAARWYTELIITYPDQIKAEYYFRYAQTLKSTGRYQEADIYMGKFIESNPNDYRAYLYKRNKDYLKKIEGQSHRCTITNLPLNSPYSDFGTAFFGQQLIFSSSRAKGKSHDDVHQWNKEPYLDLYIAVPDPNNNQLFKVKKWDNIFNGFFHESTPVFTKDMKTVYFTRNSEKGSKENVNNHVITTDKLQIFRSRMNKRGKWGKPKPLPFNNNLYSTAHPALNARENKLYFSSDMPGGFGGPDLYEVDINPDGSFGTPRNLGNKINTEGKETFPFISQNDDLYFASDGHVGLGGLDIYVTSLKNNIPGEENIILNLGKPINSPADDFAFIIDVKNNSGYFSSNRSEGKGKDDIYSFVDFDPLKKGDDLAKILDLNPIYFDLDKSFIRPDAARELDKVINIMKQYPNIKIDIRSHTDSRASHYYNIKLSERRARSTRNYIVNKGGIDQKRLTWRGYGETQLLNHCSDGVYCNEDDHQLNRRSEFIIIEQ</sequence>
<dbReference type="GO" id="GO:0009279">
    <property type="term" value="C:cell outer membrane"/>
    <property type="evidence" value="ECO:0007669"/>
    <property type="project" value="UniProtKB-SubCell"/>
</dbReference>
<dbReference type="SUPFAM" id="SSF48452">
    <property type="entry name" value="TPR-like"/>
    <property type="match status" value="1"/>
</dbReference>
<dbReference type="Gene3D" id="1.25.40.10">
    <property type="entry name" value="Tetratricopeptide repeat domain"/>
    <property type="match status" value="1"/>
</dbReference>
<dbReference type="CDD" id="cd07185">
    <property type="entry name" value="OmpA_C-like"/>
    <property type="match status" value="1"/>
</dbReference>
<dbReference type="InterPro" id="IPR011990">
    <property type="entry name" value="TPR-like_helical_dom_sf"/>
</dbReference>
<dbReference type="PANTHER" id="PTHR30329">
    <property type="entry name" value="STATOR ELEMENT OF FLAGELLAR MOTOR COMPLEX"/>
    <property type="match status" value="1"/>
</dbReference>
<proteinExistence type="predicted"/>
<dbReference type="PROSITE" id="PS51123">
    <property type="entry name" value="OMPA_2"/>
    <property type="match status" value="1"/>
</dbReference>
<protein>
    <submittedName>
        <fullName evidence="7">OmpA family protein</fullName>
    </submittedName>
</protein>
<dbReference type="AlphaFoldDB" id="A0A9E7D149"/>
<organism evidence="7 8">
    <name type="scientific">Abyssalbus ytuae</name>
    <dbReference type="NCBI Taxonomy" id="2926907"/>
    <lineage>
        <taxon>Bacteria</taxon>
        <taxon>Pseudomonadati</taxon>
        <taxon>Bacteroidota</taxon>
        <taxon>Flavobacteriia</taxon>
        <taxon>Flavobacteriales</taxon>
        <taxon>Flavobacteriaceae</taxon>
        <taxon>Abyssalbus</taxon>
    </lineage>
</organism>
<feature type="chain" id="PRO_5038892654" evidence="5">
    <location>
        <begin position="23"/>
        <end position="561"/>
    </location>
</feature>
<feature type="domain" description="OmpA-like" evidence="6">
    <location>
        <begin position="439"/>
        <end position="561"/>
    </location>
</feature>
<gene>
    <name evidence="7" type="ORF">MQE35_13190</name>
</gene>
<keyword evidence="3" id="KW-0998">Cell outer membrane</keyword>
<reference evidence="7" key="1">
    <citation type="submission" date="2022-03" db="EMBL/GenBank/DDBJ databases">
        <title>Description of Abyssus ytuae gen. nov., sp. nov., a novel member of the family Flavobacteriaceae isolated from the sediment of Mariana Trench.</title>
        <authorList>
            <person name="Zhang J."/>
            <person name="Xu X."/>
        </authorList>
    </citation>
    <scope>NUCLEOTIDE SEQUENCE</scope>
    <source>
        <strain evidence="7">MT3330</strain>
    </source>
</reference>
<evidence type="ECO:0000256" key="5">
    <source>
        <dbReference type="SAM" id="SignalP"/>
    </source>
</evidence>
<evidence type="ECO:0000313" key="7">
    <source>
        <dbReference type="EMBL" id="UOB16688.1"/>
    </source>
</evidence>
<dbReference type="InterPro" id="IPR011659">
    <property type="entry name" value="WD40"/>
</dbReference>
<dbReference type="InterPro" id="IPR050330">
    <property type="entry name" value="Bact_OuterMem_StrucFunc"/>
</dbReference>
<dbReference type="EMBL" id="CP094358">
    <property type="protein sequence ID" value="UOB16688.1"/>
    <property type="molecule type" value="Genomic_DNA"/>
</dbReference>
<evidence type="ECO:0000259" key="6">
    <source>
        <dbReference type="PROSITE" id="PS51123"/>
    </source>
</evidence>
<evidence type="ECO:0000256" key="3">
    <source>
        <dbReference type="ARBA" id="ARBA00023237"/>
    </source>
</evidence>
<dbReference type="Pfam" id="PF07676">
    <property type="entry name" value="PD40"/>
    <property type="match status" value="1"/>
</dbReference>
<dbReference type="PRINTS" id="PR01021">
    <property type="entry name" value="OMPADOMAIN"/>
</dbReference>
<dbReference type="PANTHER" id="PTHR30329:SF21">
    <property type="entry name" value="LIPOPROTEIN YIAD-RELATED"/>
    <property type="match status" value="1"/>
</dbReference>
<dbReference type="RefSeq" id="WP_255841918.1">
    <property type="nucleotide sequence ID" value="NZ_CP094358.1"/>
</dbReference>
<dbReference type="KEGG" id="fbm:MQE35_13190"/>
<keyword evidence="2 4" id="KW-0472">Membrane</keyword>
<feature type="signal peptide" evidence="5">
    <location>
        <begin position="1"/>
        <end position="22"/>
    </location>
</feature>
<dbReference type="Proteomes" id="UP000831290">
    <property type="component" value="Chromosome"/>
</dbReference>
<dbReference type="SUPFAM" id="SSF82171">
    <property type="entry name" value="DPP6 N-terminal domain-like"/>
    <property type="match status" value="1"/>
</dbReference>
<dbReference type="InterPro" id="IPR006664">
    <property type="entry name" value="OMP_bac"/>
</dbReference>
<dbReference type="Gene3D" id="3.30.1330.60">
    <property type="entry name" value="OmpA-like domain"/>
    <property type="match status" value="1"/>
</dbReference>
<comment type="subcellular location">
    <subcellularLocation>
        <location evidence="1">Cell outer membrane</location>
    </subcellularLocation>
</comment>
<keyword evidence="5" id="KW-0732">Signal</keyword>
<evidence type="ECO:0000256" key="1">
    <source>
        <dbReference type="ARBA" id="ARBA00004442"/>
    </source>
</evidence>
<dbReference type="SUPFAM" id="SSF103088">
    <property type="entry name" value="OmpA-like"/>
    <property type="match status" value="1"/>
</dbReference>
<dbReference type="InterPro" id="IPR006665">
    <property type="entry name" value="OmpA-like"/>
</dbReference>
<dbReference type="Pfam" id="PF00691">
    <property type="entry name" value="OmpA"/>
    <property type="match status" value="1"/>
</dbReference>
<name>A0A9E7D149_9FLAO</name>